<dbReference type="PROSITE" id="PS00742">
    <property type="entry name" value="PEP_ENZYMES_2"/>
    <property type="match status" value="1"/>
</dbReference>
<dbReference type="InterPro" id="IPR036637">
    <property type="entry name" value="Phosphohistidine_dom_sf"/>
</dbReference>
<dbReference type="SUPFAM" id="SSF47831">
    <property type="entry name" value="Enzyme I of the PEP:sugar phosphotransferase system HPr-binding (sub)domain"/>
    <property type="match status" value="1"/>
</dbReference>
<keyword evidence="15 17" id="KW-0460">Magnesium</keyword>
<name>A0ABS7BW29_9BACL</name>
<dbReference type="RefSeq" id="WP_210047017.1">
    <property type="nucleotide sequence ID" value="NZ_JBHLVU010000082.1"/>
</dbReference>
<evidence type="ECO:0000313" key="23">
    <source>
        <dbReference type="Proteomes" id="UP001519887"/>
    </source>
</evidence>
<dbReference type="Pfam" id="PF05524">
    <property type="entry name" value="PEP-utilisers_N"/>
    <property type="match status" value="1"/>
</dbReference>
<dbReference type="NCBIfam" id="TIGR01417">
    <property type="entry name" value="PTS_I_fam"/>
    <property type="match status" value="1"/>
</dbReference>
<evidence type="ECO:0000256" key="12">
    <source>
        <dbReference type="ARBA" id="ARBA00022683"/>
    </source>
</evidence>
<comment type="cofactor">
    <cofactor evidence="2 17">
        <name>Mg(2+)</name>
        <dbReference type="ChEBI" id="CHEBI:18420"/>
    </cofactor>
</comment>
<dbReference type="InterPro" id="IPR000121">
    <property type="entry name" value="PEP_util_C"/>
</dbReference>
<protein>
    <recommendedName>
        <fullName evidence="7 17">Phosphoenolpyruvate-protein phosphotransferase</fullName>
        <ecNumber evidence="6 17">2.7.3.9</ecNumber>
    </recommendedName>
    <alternativeName>
        <fullName evidence="16 17">Phosphotransferase system, enzyme I</fullName>
    </alternativeName>
</protein>
<evidence type="ECO:0000256" key="13">
    <source>
        <dbReference type="ARBA" id="ARBA00022723"/>
    </source>
</evidence>
<comment type="catalytic activity">
    <reaction evidence="1 17">
        <text>L-histidyl-[protein] + phosphoenolpyruvate = N(pros)-phospho-L-histidyl-[protein] + pyruvate</text>
        <dbReference type="Rhea" id="RHEA:23880"/>
        <dbReference type="Rhea" id="RHEA-COMP:9745"/>
        <dbReference type="Rhea" id="RHEA-COMP:9746"/>
        <dbReference type="ChEBI" id="CHEBI:15361"/>
        <dbReference type="ChEBI" id="CHEBI:29979"/>
        <dbReference type="ChEBI" id="CHEBI:58702"/>
        <dbReference type="ChEBI" id="CHEBI:64837"/>
        <dbReference type="EC" id="2.7.3.9"/>
    </reaction>
</comment>
<comment type="subcellular location">
    <subcellularLocation>
        <location evidence="4 17">Cytoplasm</location>
    </subcellularLocation>
</comment>
<evidence type="ECO:0000256" key="2">
    <source>
        <dbReference type="ARBA" id="ARBA00001946"/>
    </source>
</evidence>
<feature type="domain" description="PEP-utilising enzyme C-terminal" evidence="20">
    <location>
        <begin position="256"/>
        <end position="542"/>
    </location>
</feature>
<keyword evidence="10 17" id="KW-0762">Sugar transport</keyword>
<evidence type="ECO:0000256" key="16">
    <source>
        <dbReference type="ARBA" id="ARBA00033235"/>
    </source>
</evidence>
<dbReference type="InterPro" id="IPR015813">
    <property type="entry name" value="Pyrv/PenolPyrv_kinase-like_dom"/>
</dbReference>
<dbReference type="InterPro" id="IPR006318">
    <property type="entry name" value="PTS_EI-like"/>
</dbReference>
<keyword evidence="8 17" id="KW-0813">Transport</keyword>
<evidence type="ECO:0000256" key="1">
    <source>
        <dbReference type="ARBA" id="ARBA00000683"/>
    </source>
</evidence>
<reference evidence="22 23" key="1">
    <citation type="submission" date="2021-07" db="EMBL/GenBank/DDBJ databases">
        <title>Paenibacillus radiodurans sp. nov., isolated from the southeastern edge of Tengger Desert.</title>
        <authorList>
            <person name="Zhang G."/>
        </authorList>
    </citation>
    <scope>NUCLEOTIDE SEQUENCE [LARGE SCALE GENOMIC DNA]</scope>
    <source>
        <strain evidence="22 23">CCM 7311</strain>
    </source>
</reference>
<evidence type="ECO:0000256" key="4">
    <source>
        <dbReference type="ARBA" id="ARBA00004496"/>
    </source>
</evidence>
<keyword evidence="18" id="KW-0175">Coiled coil</keyword>
<dbReference type="EC" id="2.7.3.9" evidence="6 17"/>
<evidence type="ECO:0000256" key="15">
    <source>
        <dbReference type="ARBA" id="ARBA00022842"/>
    </source>
</evidence>
<evidence type="ECO:0000256" key="14">
    <source>
        <dbReference type="ARBA" id="ARBA00022777"/>
    </source>
</evidence>
<dbReference type="PANTHER" id="PTHR46244:SF3">
    <property type="entry name" value="PHOSPHOENOLPYRUVATE-PROTEIN PHOSPHOTRANSFERASE"/>
    <property type="match status" value="1"/>
</dbReference>
<dbReference type="InterPro" id="IPR023151">
    <property type="entry name" value="PEP_util_CS"/>
</dbReference>
<evidence type="ECO:0000256" key="6">
    <source>
        <dbReference type="ARBA" id="ARBA00012232"/>
    </source>
</evidence>
<dbReference type="SUPFAM" id="SSF52009">
    <property type="entry name" value="Phosphohistidine domain"/>
    <property type="match status" value="1"/>
</dbReference>
<keyword evidence="13 17" id="KW-0479">Metal-binding</keyword>
<dbReference type="InterPro" id="IPR036618">
    <property type="entry name" value="PtsI_HPr-bd_sf"/>
</dbReference>
<dbReference type="InterPro" id="IPR008279">
    <property type="entry name" value="PEP-util_enz_mobile_dom"/>
</dbReference>
<dbReference type="GO" id="GO:0008965">
    <property type="term" value="F:phosphoenolpyruvate-protein phosphotransferase activity"/>
    <property type="evidence" value="ECO:0007669"/>
    <property type="project" value="UniProtKB-EC"/>
</dbReference>
<keyword evidence="11 17" id="KW-0808">Transferase</keyword>
<gene>
    <name evidence="22" type="primary">ptsP</name>
    <name evidence="22" type="ORF">K0U00_02190</name>
</gene>
<dbReference type="InterPro" id="IPR040442">
    <property type="entry name" value="Pyrv_kinase-like_dom_sf"/>
</dbReference>
<evidence type="ECO:0000313" key="22">
    <source>
        <dbReference type="EMBL" id="MBW7452853.1"/>
    </source>
</evidence>
<evidence type="ECO:0000256" key="7">
    <source>
        <dbReference type="ARBA" id="ARBA00016544"/>
    </source>
</evidence>
<dbReference type="Proteomes" id="UP001519887">
    <property type="component" value="Unassembled WGS sequence"/>
</dbReference>
<evidence type="ECO:0000259" key="20">
    <source>
        <dbReference type="Pfam" id="PF02896"/>
    </source>
</evidence>
<dbReference type="Pfam" id="PF00391">
    <property type="entry name" value="PEP-utilizers"/>
    <property type="match status" value="1"/>
</dbReference>
<comment type="similarity">
    <text evidence="5 17">Belongs to the PEP-utilizing enzyme family.</text>
</comment>
<keyword evidence="9 17" id="KW-0963">Cytoplasm</keyword>
<dbReference type="SUPFAM" id="SSF51621">
    <property type="entry name" value="Phosphoenolpyruvate/pyruvate domain"/>
    <property type="match status" value="1"/>
</dbReference>
<comment type="caution">
    <text evidence="22">The sequence shown here is derived from an EMBL/GenBank/DDBJ whole genome shotgun (WGS) entry which is preliminary data.</text>
</comment>
<accession>A0ABS7BW29</accession>
<evidence type="ECO:0000256" key="3">
    <source>
        <dbReference type="ARBA" id="ARBA00002728"/>
    </source>
</evidence>
<keyword evidence="12 17" id="KW-0598">Phosphotransferase system</keyword>
<proteinExistence type="inferred from homology"/>
<sequence length="580" mass="64437">MIIKGISASPGIEIGKSYMLNKAKLAVPQYTISISQIENEAARLQRAIDAAAEEIRQDKQKVFSVMGAEQAAIFDAYLSLLYDPAIIAEVEQRLSKELMNVEWTYEHVTREFSIIFEKLDDDYMKERAPDVRDLAQRVIRKLLGIMPAASHRLTHPVILIADELAPSDVAQLTIDKVMGVILETGGLTSHTVIMMRSKGIPVIVGVEGSALSHIRDDEMIIVDGDKGEVCIEPTQEEWCKYLGCVDGKHVLEQRLDLTRKKPAQTLDGQVIRLSANISMPDEIVEALELGVDGIGLFRTEYLFMDRYAPPSEEEQFIMYRNAIQLLQGKPLVFRIMDIGGDKQVRFYSFPLEENPSLGYRGIRFCLGEPDLLETQLRAILRASMYGKVKVLYPMISSLQQIRAVKVLMKEVEAQLLKEGMAYDPHLEIGMMIEVPAAALLADLFAHEVDFFSIGTNDLIQFTLAVDRMNDKIATPHDSYHPAVIRLVKRALDAGKQSGIPVSLCGEMAGDPAAVPLLLGLGLREFSVGNSSVLKVKDRIGEISIADAEATVNHILGLTDSEQVMQQLTSYMTNPIPIGRK</sequence>
<evidence type="ECO:0000259" key="21">
    <source>
        <dbReference type="Pfam" id="PF05524"/>
    </source>
</evidence>
<dbReference type="Gene3D" id="3.50.30.10">
    <property type="entry name" value="Phosphohistidine domain"/>
    <property type="match status" value="1"/>
</dbReference>
<dbReference type="PIRSF" id="PIRSF000732">
    <property type="entry name" value="PTS_enzyme_I"/>
    <property type="match status" value="1"/>
</dbReference>
<evidence type="ECO:0000256" key="11">
    <source>
        <dbReference type="ARBA" id="ARBA00022679"/>
    </source>
</evidence>
<dbReference type="Pfam" id="PF02896">
    <property type="entry name" value="PEP-utilizers_C"/>
    <property type="match status" value="1"/>
</dbReference>
<dbReference type="Gene3D" id="1.10.274.10">
    <property type="entry name" value="PtsI, HPr-binding domain"/>
    <property type="match status" value="1"/>
</dbReference>
<evidence type="ECO:0000256" key="18">
    <source>
        <dbReference type="SAM" id="Coils"/>
    </source>
</evidence>
<dbReference type="PRINTS" id="PR01736">
    <property type="entry name" value="PHPHTRNFRASE"/>
</dbReference>
<keyword evidence="14 17" id="KW-0418">Kinase</keyword>
<feature type="domain" description="Phosphotransferase system enzyme I N-terminal" evidence="21">
    <location>
        <begin position="4"/>
        <end position="127"/>
    </location>
</feature>
<evidence type="ECO:0000259" key="19">
    <source>
        <dbReference type="Pfam" id="PF00391"/>
    </source>
</evidence>
<feature type="coiled-coil region" evidence="18">
    <location>
        <begin position="34"/>
        <end position="61"/>
    </location>
</feature>
<keyword evidence="23" id="KW-1185">Reference proteome</keyword>
<dbReference type="PANTHER" id="PTHR46244">
    <property type="entry name" value="PHOSPHOENOLPYRUVATE-PROTEIN PHOSPHOTRANSFERASE"/>
    <property type="match status" value="1"/>
</dbReference>
<feature type="domain" description="PEP-utilising enzyme mobile" evidence="19">
    <location>
        <begin position="155"/>
        <end position="227"/>
    </location>
</feature>
<dbReference type="InterPro" id="IPR050499">
    <property type="entry name" value="PEP-utilizing_PTS_enzyme"/>
</dbReference>
<comment type="function">
    <text evidence="3 17">General (non sugar-specific) component of the phosphoenolpyruvate-dependent sugar phosphotransferase system (sugar PTS). This major carbohydrate active-transport system catalyzes the phosphorylation of incoming sugar substrates concomitantly with their translocation across the cell membrane. Enzyme I transfers the phosphoryl group from phosphoenolpyruvate (PEP) to the phosphoryl carrier protein (HPr).</text>
</comment>
<evidence type="ECO:0000256" key="10">
    <source>
        <dbReference type="ARBA" id="ARBA00022597"/>
    </source>
</evidence>
<dbReference type="InterPro" id="IPR008731">
    <property type="entry name" value="PTS_EIN"/>
</dbReference>
<evidence type="ECO:0000256" key="17">
    <source>
        <dbReference type="PIRNR" id="PIRNR000732"/>
    </source>
</evidence>
<evidence type="ECO:0000256" key="9">
    <source>
        <dbReference type="ARBA" id="ARBA00022490"/>
    </source>
</evidence>
<evidence type="ECO:0000256" key="5">
    <source>
        <dbReference type="ARBA" id="ARBA00007837"/>
    </source>
</evidence>
<organism evidence="22 23">
    <name type="scientific">Paenibacillus sepulcri</name>
    <dbReference type="NCBI Taxonomy" id="359917"/>
    <lineage>
        <taxon>Bacteria</taxon>
        <taxon>Bacillati</taxon>
        <taxon>Bacillota</taxon>
        <taxon>Bacilli</taxon>
        <taxon>Bacillales</taxon>
        <taxon>Paenibacillaceae</taxon>
        <taxon>Paenibacillus</taxon>
    </lineage>
</organism>
<dbReference type="Gene3D" id="3.20.20.60">
    <property type="entry name" value="Phosphoenolpyruvate-binding domains"/>
    <property type="match status" value="1"/>
</dbReference>
<dbReference type="EMBL" id="JAHZIK010000021">
    <property type="protein sequence ID" value="MBW7452853.1"/>
    <property type="molecule type" value="Genomic_DNA"/>
</dbReference>
<dbReference type="InterPro" id="IPR024692">
    <property type="entry name" value="PTS_EI"/>
</dbReference>
<evidence type="ECO:0000256" key="8">
    <source>
        <dbReference type="ARBA" id="ARBA00022448"/>
    </source>
</evidence>